<dbReference type="RefSeq" id="WP_404633233.1">
    <property type="nucleotide sequence ID" value="NZ_JADIKM010000003.1"/>
</dbReference>
<feature type="domain" description="Bacteriophage phiJL001 Gp84 C-terminal" evidence="1">
    <location>
        <begin position="186"/>
        <end position="259"/>
    </location>
</feature>
<dbReference type="Pfam" id="PF09356">
    <property type="entry name" value="Phage_BR0599"/>
    <property type="match status" value="1"/>
</dbReference>
<evidence type="ECO:0000313" key="2">
    <source>
        <dbReference type="EMBL" id="MFK2904579.1"/>
    </source>
</evidence>
<comment type="caution">
    <text evidence="2">The sequence shown here is derived from an EMBL/GenBank/DDBJ whole genome shotgun (WGS) entry which is preliminary data.</text>
</comment>
<dbReference type="InterPro" id="IPR018964">
    <property type="entry name" value="Phage_phiJL001_Gp84_C"/>
</dbReference>
<proteinExistence type="predicted"/>
<gene>
    <name evidence="2" type="ORF">ISP17_11435</name>
</gene>
<dbReference type="Proteomes" id="UP001620460">
    <property type="component" value="Unassembled WGS sequence"/>
</dbReference>
<evidence type="ECO:0000313" key="3">
    <source>
        <dbReference type="Proteomes" id="UP001620460"/>
    </source>
</evidence>
<name>A0ABW8JTW7_9GAMM</name>
<keyword evidence="3" id="KW-1185">Reference proteome</keyword>
<sequence>MTSSTRDAALLGGQPIKLFRITRGVLSWFYTNADRTIVYGGDTYLPAAIAHDKITDGGEQQKRTINITLPKTLAVADNWRPYPPSDPIAITIWTQHYGETDYLVDWIGRLLAPVFDDTKLTLTSEPSQTRNKRGGRSGCWQRGCPLVLFFCGVSKAAHALPATLTGVAGLVLTAAEFGTLPSGRLNGGWIEWTRTDGLLERRSINAHSGTSITVLYGAADIATGLAVTAYPGCAGTFADCTYFANTDNFGGELYIPGRDYYDGNPVR</sequence>
<dbReference type="EMBL" id="JADIKM010000003">
    <property type="protein sequence ID" value="MFK2904579.1"/>
    <property type="molecule type" value="Genomic_DNA"/>
</dbReference>
<accession>A0ABW8JTW7</accession>
<evidence type="ECO:0000259" key="1">
    <source>
        <dbReference type="Pfam" id="PF09356"/>
    </source>
</evidence>
<reference evidence="2 3" key="1">
    <citation type="submission" date="2020-10" db="EMBL/GenBank/DDBJ databases">
        <title>Phylogeny of dyella-like bacteria.</title>
        <authorList>
            <person name="Fu J."/>
        </authorList>
    </citation>
    <scope>NUCLEOTIDE SEQUENCE [LARGE SCALE GENOMIC DNA]</scope>
    <source>
        <strain evidence="2 3">Gsoil3046</strain>
    </source>
</reference>
<organism evidence="2 3">
    <name type="scientific">Dyella ginsengisoli</name>
    <dbReference type="NCBI Taxonomy" id="363848"/>
    <lineage>
        <taxon>Bacteria</taxon>
        <taxon>Pseudomonadati</taxon>
        <taxon>Pseudomonadota</taxon>
        <taxon>Gammaproteobacteria</taxon>
        <taxon>Lysobacterales</taxon>
        <taxon>Rhodanobacteraceae</taxon>
        <taxon>Dyella</taxon>
    </lineage>
</organism>
<protein>
    <submittedName>
        <fullName evidence="2">Phage BR0599 family protein</fullName>
    </submittedName>
</protein>